<dbReference type="STRING" id="425104.Ssed_0646"/>
<protein>
    <submittedName>
        <fullName evidence="1">ATPase, possibly involved in inorganic ion transport</fullName>
    </submittedName>
</protein>
<dbReference type="OrthoDB" id="9789562at2"/>
<name>A8FQY5_SHESH</name>
<dbReference type="KEGG" id="sse:Ssed_0646"/>
<dbReference type="RefSeq" id="WP_012140995.1">
    <property type="nucleotide sequence ID" value="NC_009831.1"/>
</dbReference>
<evidence type="ECO:0000313" key="2">
    <source>
        <dbReference type="Proteomes" id="UP000002015"/>
    </source>
</evidence>
<organism evidence="1 2">
    <name type="scientific">Shewanella sediminis (strain HAW-EB3)</name>
    <dbReference type="NCBI Taxonomy" id="425104"/>
    <lineage>
        <taxon>Bacteria</taxon>
        <taxon>Pseudomonadati</taxon>
        <taxon>Pseudomonadota</taxon>
        <taxon>Gammaproteobacteria</taxon>
        <taxon>Alteromonadales</taxon>
        <taxon>Shewanellaceae</taxon>
        <taxon>Shewanella</taxon>
    </lineage>
</organism>
<sequence length="75" mass="8443">MSQVAKVVEWVNQDGKPLWWRHAIRIALGHGEIKSELVDVLYNLAKMEFGLLQKDEIYPSNISPVAVTGGKPLEQ</sequence>
<dbReference type="HOGENOM" id="CLU_2669032_0_0_6"/>
<reference evidence="1 2" key="1">
    <citation type="submission" date="2007-08" db="EMBL/GenBank/DDBJ databases">
        <title>Complete sequence of Shewanella sediminis HAW-EB3.</title>
        <authorList>
            <consortium name="US DOE Joint Genome Institute"/>
            <person name="Copeland A."/>
            <person name="Lucas S."/>
            <person name="Lapidus A."/>
            <person name="Barry K."/>
            <person name="Glavina del Rio T."/>
            <person name="Dalin E."/>
            <person name="Tice H."/>
            <person name="Pitluck S."/>
            <person name="Chertkov O."/>
            <person name="Brettin T."/>
            <person name="Bruce D."/>
            <person name="Detter J.C."/>
            <person name="Han C."/>
            <person name="Schmutz J."/>
            <person name="Larimer F."/>
            <person name="Land M."/>
            <person name="Hauser L."/>
            <person name="Kyrpides N."/>
            <person name="Kim E."/>
            <person name="Zhao J.-S."/>
            <person name="Richardson P."/>
        </authorList>
    </citation>
    <scope>NUCLEOTIDE SEQUENCE [LARGE SCALE GENOMIC DNA]</scope>
    <source>
        <strain evidence="1 2">HAW-EB3</strain>
    </source>
</reference>
<gene>
    <name evidence="1" type="ordered locus">Ssed_0646</name>
</gene>
<keyword evidence="2" id="KW-1185">Reference proteome</keyword>
<proteinExistence type="predicted"/>
<dbReference type="Proteomes" id="UP000002015">
    <property type="component" value="Chromosome"/>
</dbReference>
<dbReference type="EMBL" id="CP000821">
    <property type="protein sequence ID" value="ABV35258.1"/>
    <property type="molecule type" value="Genomic_DNA"/>
</dbReference>
<accession>A8FQY5</accession>
<evidence type="ECO:0000313" key="1">
    <source>
        <dbReference type="EMBL" id="ABV35258.1"/>
    </source>
</evidence>
<dbReference type="AlphaFoldDB" id="A8FQY5"/>